<dbReference type="InterPro" id="IPR002397">
    <property type="entry name" value="Cyt_P450_B"/>
</dbReference>
<keyword evidence="4" id="KW-1185">Reference proteome</keyword>
<keyword evidence="2" id="KW-0349">Heme</keyword>
<evidence type="ECO:0000256" key="2">
    <source>
        <dbReference type="RuleBase" id="RU000461"/>
    </source>
</evidence>
<evidence type="ECO:0000313" key="4">
    <source>
        <dbReference type="Proteomes" id="UP001589532"/>
    </source>
</evidence>
<dbReference type="PANTHER" id="PTHR46696">
    <property type="entry name" value="P450, PUTATIVE (EUROFUNG)-RELATED"/>
    <property type="match status" value="1"/>
</dbReference>
<dbReference type="CDD" id="cd11030">
    <property type="entry name" value="CYP105-like"/>
    <property type="match status" value="1"/>
</dbReference>
<dbReference type="Pfam" id="PF00067">
    <property type="entry name" value="p450"/>
    <property type="match status" value="1"/>
</dbReference>
<dbReference type="PRINTS" id="PR00385">
    <property type="entry name" value="P450"/>
</dbReference>
<dbReference type="Gene3D" id="1.10.630.10">
    <property type="entry name" value="Cytochrome P450"/>
    <property type="match status" value="1"/>
</dbReference>
<sequence>MTEVTFPTERPSPFDPPEALRRWREEAPVRPMSYPGGHRGWLVTGYQAARAVLADPRFSSELQRLRWPIAWEGLDPESFVPPPGFFMQMDPPDHTRFRRRLAAQFTVRRLKALEPEIERITEEVLDAMERGGAPADLVREFALPVPSLVICELLGVPYADRERFQHDSATALRVGSTQEEVTTATVSLFGYLYELAGRKQAQPADDLLSGLAADGGLTLEEVAGAGLLLLVAGHETTASMLGLGTYVLLENRDQLAALRANPSRWDGAVEELLRHLSVAHLGPLRAALEDVEIEGRTIRKGDVVTLSIPAANRDPEHFPDPEILDVTKAAPTGHLAFGHGIHQCLGHQLARVELRVAYRALFDRFPDLRLAEPSEAVPMRTDMTIYGVRRLPVTW</sequence>
<protein>
    <submittedName>
        <fullName evidence="3">Cytochrome P450</fullName>
        <ecNumber evidence="3">1.14.-.-</ecNumber>
    </submittedName>
</protein>
<keyword evidence="2" id="KW-0479">Metal-binding</keyword>
<dbReference type="PANTHER" id="PTHR46696:SF1">
    <property type="entry name" value="CYTOCHROME P450 YJIB-RELATED"/>
    <property type="match status" value="1"/>
</dbReference>
<comment type="caution">
    <text evidence="3">The sequence shown here is derived from an EMBL/GenBank/DDBJ whole genome shotgun (WGS) entry which is preliminary data.</text>
</comment>
<keyword evidence="2" id="KW-0503">Monooxygenase</keyword>
<keyword evidence="2 3" id="KW-0560">Oxidoreductase</keyword>
<dbReference type="GO" id="GO:0016491">
    <property type="term" value="F:oxidoreductase activity"/>
    <property type="evidence" value="ECO:0007669"/>
    <property type="project" value="UniProtKB-KW"/>
</dbReference>
<dbReference type="InterPro" id="IPR001128">
    <property type="entry name" value="Cyt_P450"/>
</dbReference>
<dbReference type="InterPro" id="IPR017972">
    <property type="entry name" value="Cyt_P450_CS"/>
</dbReference>
<proteinExistence type="inferred from homology"/>
<dbReference type="SUPFAM" id="SSF48264">
    <property type="entry name" value="Cytochrome P450"/>
    <property type="match status" value="1"/>
</dbReference>
<comment type="similarity">
    <text evidence="1 2">Belongs to the cytochrome P450 family.</text>
</comment>
<dbReference type="EMBL" id="JBHMBW010000035">
    <property type="protein sequence ID" value="MFB9627636.1"/>
    <property type="molecule type" value="Genomic_DNA"/>
</dbReference>
<reference evidence="3 4" key="1">
    <citation type="submission" date="2024-09" db="EMBL/GenBank/DDBJ databases">
        <authorList>
            <person name="Sun Q."/>
            <person name="Mori K."/>
        </authorList>
    </citation>
    <scope>NUCLEOTIDE SEQUENCE [LARGE SCALE GENOMIC DNA]</scope>
    <source>
        <strain evidence="3 4">JCM 3143</strain>
    </source>
</reference>
<dbReference type="EC" id="1.14.-.-" evidence="3"/>
<dbReference type="PROSITE" id="PS00086">
    <property type="entry name" value="CYTOCHROME_P450"/>
    <property type="match status" value="1"/>
</dbReference>
<evidence type="ECO:0000256" key="1">
    <source>
        <dbReference type="ARBA" id="ARBA00010617"/>
    </source>
</evidence>
<evidence type="ECO:0000313" key="3">
    <source>
        <dbReference type="EMBL" id="MFB9627636.1"/>
    </source>
</evidence>
<accession>A0ABV5S7H3</accession>
<dbReference type="InterPro" id="IPR036396">
    <property type="entry name" value="Cyt_P450_sf"/>
</dbReference>
<keyword evidence="2" id="KW-0408">Iron</keyword>
<dbReference type="Proteomes" id="UP001589532">
    <property type="component" value="Unassembled WGS sequence"/>
</dbReference>
<dbReference type="RefSeq" id="WP_344988228.1">
    <property type="nucleotide sequence ID" value="NZ_BAAAXV010000002.1"/>
</dbReference>
<dbReference type="PRINTS" id="PR00359">
    <property type="entry name" value="BP450"/>
</dbReference>
<organism evidence="3 4">
    <name type="scientific">Nonomuraea helvata</name>
    <dbReference type="NCBI Taxonomy" id="37484"/>
    <lineage>
        <taxon>Bacteria</taxon>
        <taxon>Bacillati</taxon>
        <taxon>Actinomycetota</taxon>
        <taxon>Actinomycetes</taxon>
        <taxon>Streptosporangiales</taxon>
        <taxon>Streptosporangiaceae</taxon>
        <taxon>Nonomuraea</taxon>
    </lineage>
</organism>
<gene>
    <name evidence="3" type="ORF">ACFFSA_31530</name>
</gene>
<name>A0ABV5S7H3_9ACTN</name>